<comment type="caution">
    <text evidence="1">The sequence shown here is derived from an EMBL/GenBank/DDBJ whole genome shotgun (WGS) entry which is preliminary data.</text>
</comment>
<protein>
    <submittedName>
        <fullName evidence="1">DUF3263 domain-containing protein</fullName>
    </submittedName>
</protein>
<name>A0A7C8BST7_9MICO</name>
<gene>
    <name evidence="1" type="ORF">F8O02_00305</name>
</gene>
<reference evidence="1 2" key="1">
    <citation type="submission" date="2019-09" db="EMBL/GenBank/DDBJ databases">
        <title>Phylogeny of genus Pseudoclavibacter and closely related genus.</title>
        <authorList>
            <person name="Li Y."/>
        </authorList>
    </citation>
    <scope>NUCLEOTIDE SEQUENCE [LARGE SCALE GENOMIC DNA]</scope>
    <source>
        <strain evidence="1 2">JCM 16921</strain>
    </source>
</reference>
<dbReference type="Proteomes" id="UP000481339">
    <property type="component" value="Unassembled WGS sequence"/>
</dbReference>
<keyword evidence="2" id="KW-1185">Reference proteome</keyword>
<accession>A0A7C8BST7</accession>
<dbReference type="AlphaFoldDB" id="A0A7C8BST7"/>
<dbReference type="Pfam" id="PF11662">
    <property type="entry name" value="DUF3263"/>
    <property type="match status" value="1"/>
</dbReference>
<dbReference type="RefSeq" id="WP_158035205.1">
    <property type="nucleotide sequence ID" value="NZ_BAAAZV010000007.1"/>
</dbReference>
<dbReference type="EMBL" id="WBKA01000001">
    <property type="protein sequence ID" value="KAB1633426.1"/>
    <property type="molecule type" value="Genomic_DNA"/>
</dbReference>
<dbReference type="InterPro" id="IPR021678">
    <property type="entry name" value="DUF3263"/>
</dbReference>
<dbReference type="OrthoDB" id="3268863at2"/>
<sequence>MRSGDGLTQLQRDVLHCERELQGVRTGRTARIRARLGISPVRYEQVLRSLIGVPAAMAEAPDVMHRLERRLQARHARQDGTSDREG</sequence>
<organism evidence="1 2">
    <name type="scientific">Pseudoclavibacter caeni</name>
    <dbReference type="NCBI Taxonomy" id="908846"/>
    <lineage>
        <taxon>Bacteria</taxon>
        <taxon>Bacillati</taxon>
        <taxon>Actinomycetota</taxon>
        <taxon>Actinomycetes</taxon>
        <taxon>Micrococcales</taxon>
        <taxon>Microbacteriaceae</taxon>
        <taxon>Pseudoclavibacter</taxon>
    </lineage>
</organism>
<proteinExistence type="predicted"/>
<evidence type="ECO:0000313" key="2">
    <source>
        <dbReference type="Proteomes" id="UP000481339"/>
    </source>
</evidence>
<evidence type="ECO:0000313" key="1">
    <source>
        <dbReference type="EMBL" id="KAB1633426.1"/>
    </source>
</evidence>